<organism evidence="10 11">
    <name type="scientific">Elaeis guineensis var. tenera</name>
    <name type="common">Oil palm</name>
    <dbReference type="NCBI Taxonomy" id="51953"/>
    <lineage>
        <taxon>Eukaryota</taxon>
        <taxon>Viridiplantae</taxon>
        <taxon>Streptophyta</taxon>
        <taxon>Embryophyta</taxon>
        <taxon>Tracheophyta</taxon>
        <taxon>Spermatophyta</taxon>
        <taxon>Magnoliopsida</taxon>
        <taxon>Liliopsida</taxon>
        <taxon>Arecaceae</taxon>
        <taxon>Arecoideae</taxon>
        <taxon>Cocoseae</taxon>
        <taxon>Elaeidinae</taxon>
        <taxon>Elaeis</taxon>
    </lineage>
</organism>
<dbReference type="AlphaFoldDB" id="A0A8N4F1K8"/>
<keyword evidence="5" id="KW-0804">Transcription</keyword>
<keyword evidence="2" id="KW-0677">Repeat</keyword>
<keyword evidence="6" id="KW-0539">Nucleus</keyword>
<gene>
    <name evidence="11" type="primary">LOC105035060</name>
</gene>
<dbReference type="PROSITE" id="PS51294">
    <property type="entry name" value="HTH_MYB"/>
    <property type="match status" value="2"/>
</dbReference>
<evidence type="ECO:0000256" key="6">
    <source>
        <dbReference type="ARBA" id="ARBA00023242"/>
    </source>
</evidence>
<dbReference type="InterPro" id="IPR017930">
    <property type="entry name" value="Myb_dom"/>
</dbReference>
<evidence type="ECO:0000256" key="7">
    <source>
        <dbReference type="SAM" id="MobiDB-lite"/>
    </source>
</evidence>
<evidence type="ECO:0000259" key="9">
    <source>
        <dbReference type="PROSITE" id="PS51294"/>
    </source>
</evidence>
<dbReference type="Pfam" id="PF00249">
    <property type="entry name" value="Myb_DNA-binding"/>
    <property type="match status" value="2"/>
</dbReference>
<dbReference type="FunFam" id="1.10.10.60:FF:000349">
    <property type="entry name" value="Transcription factor MYB39"/>
    <property type="match status" value="1"/>
</dbReference>
<dbReference type="KEGG" id="egu:105035060"/>
<feature type="compositionally biased region" description="Polar residues" evidence="7">
    <location>
        <begin position="297"/>
        <end position="308"/>
    </location>
</feature>
<sequence>MGRSPCCDEIGLKKGPWTPDEDKKLTEFIQKHGHGSWRLLPKFAGLNRCGKSCRLRWTNYLRPDIRRGNFSEEEEKHIVDLHSVLGNKWSLIAARLPGRTDNEIKNYWNTHLRKKLLRIGIDPVTHMPRTDLNLLGSLSSLLADANFRNWSNLNNVLKLQADAALLARMQLVQKLIQVLTNAPTSNLDLTGLLGSASLGNHQLSDLLQLSRLYEGLSNSSLSVHGSIQMPSSLPNLSFQSLLNNNQACTNSRLSLDGDVAASENGTESNGFSADSFVFPTSNTTSPLLPASPDAHTDQTQGPITLSNVSSTSAPFEAWKDLNLDDLSSDCGWKDILE</sequence>
<evidence type="ECO:0000256" key="3">
    <source>
        <dbReference type="ARBA" id="ARBA00023015"/>
    </source>
</evidence>
<proteinExistence type="predicted"/>
<evidence type="ECO:0000259" key="8">
    <source>
        <dbReference type="PROSITE" id="PS50090"/>
    </source>
</evidence>
<dbReference type="RefSeq" id="XP_029117651.1">
    <property type="nucleotide sequence ID" value="XM_029261818.1"/>
</dbReference>
<accession>A0A8N4F1K8</accession>
<dbReference type="OrthoDB" id="2143914at2759"/>
<dbReference type="FunFam" id="1.10.10.60:FF:000001">
    <property type="entry name" value="MYB-related transcription factor"/>
    <property type="match status" value="1"/>
</dbReference>
<comment type="subcellular location">
    <subcellularLocation>
        <location evidence="1">Nucleus</location>
    </subcellularLocation>
</comment>
<dbReference type="GO" id="GO:0005634">
    <property type="term" value="C:nucleus"/>
    <property type="evidence" value="ECO:0007669"/>
    <property type="project" value="UniProtKB-SubCell"/>
</dbReference>
<dbReference type="InterPro" id="IPR009057">
    <property type="entry name" value="Homeodomain-like_sf"/>
</dbReference>
<name>A0A8N4F1K8_ELAGV</name>
<reference evidence="11" key="1">
    <citation type="submission" date="2025-08" db="UniProtKB">
        <authorList>
            <consortium name="RefSeq"/>
        </authorList>
    </citation>
    <scope>IDENTIFICATION</scope>
</reference>
<dbReference type="GO" id="GO:0003677">
    <property type="term" value="F:DNA binding"/>
    <property type="evidence" value="ECO:0007669"/>
    <property type="project" value="UniProtKB-KW"/>
</dbReference>
<dbReference type="Gene3D" id="1.10.10.60">
    <property type="entry name" value="Homeodomain-like"/>
    <property type="match status" value="2"/>
</dbReference>
<feature type="domain" description="HTH myb-type" evidence="9">
    <location>
        <begin position="62"/>
        <end position="116"/>
    </location>
</feature>
<dbReference type="PANTHER" id="PTHR47994">
    <property type="entry name" value="F14D16.11-RELATED"/>
    <property type="match status" value="1"/>
</dbReference>
<dbReference type="SUPFAM" id="SSF46689">
    <property type="entry name" value="Homeodomain-like"/>
    <property type="match status" value="1"/>
</dbReference>
<feature type="domain" description="HTH myb-type" evidence="9">
    <location>
        <begin position="9"/>
        <end position="61"/>
    </location>
</feature>
<dbReference type="InterPro" id="IPR001005">
    <property type="entry name" value="SANT/Myb"/>
</dbReference>
<keyword evidence="10" id="KW-1185">Reference proteome</keyword>
<evidence type="ECO:0000313" key="11">
    <source>
        <dbReference type="RefSeq" id="XP_029117651.1"/>
    </source>
</evidence>
<keyword evidence="3" id="KW-0805">Transcription regulation</keyword>
<dbReference type="PROSITE" id="PS50090">
    <property type="entry name" value="MYB_LIKE"/>
    <property type="match status" value="2"/>
</dbReference>
<keyword evidence="4" id="KW-0238">DNA-binding</keyword>
<dbReference type="PANTHER" id="PTHR47994:SF5">
    <property type="entry name" value="F14D16.11-RELATED"/>
    <property type="match status" value="1"/>
</dbReference>
<evidence type="ECO:0000313" key="10">
    <source>
        <dbReference type="Proteomes" id="UP000504607"/>
    </source>
</evidence>
<dbReference type="SMART" id="SM00717">
    <property type="entry name" value="SANT"/>
    <property type="match status" value="2"/>
</dbReference>
<evidence type="ECO:0000256" key="2">
    <source>
        <dbReference type="ARBA" id="ARBA00022737"/>
    </source>
</evidence>
<feature type="region of interest" description="Disordered" evidence="7">
    <location>
        <begin position="282"/>
        <end position="308"/>
    </location>
</feature>
<feature type="domain" description="Myb-like" evidence="8">
    <location>
        <begin position="9"/>
        <end position="61"/>
    </location>
</feature>
<feature type="domain" description="Myb-like" evidence="8">
    <location>
        <begin position="62"/>
        <end position="112"/>
    </location>
</feature>
<dbReference type="CDD" id="cd00167">
    <property type="entry name" value="SANT"/>
    <property type="match status" value="2"/>
</dbReference>
<dbReference type="Proteomes" id="UP000504607">
    <property type="component" value="Unplaced"/>
</dbReference>
<dbReference type="InterPro" id="IPR015495">
    <property type="entry name" value="Myb_TF_plants"/>
</dbReference>
<evidence type="ECO:0000256" key="4">
    <source>
        <dbReference type="ARBA" id="ARBA00023125"/>
    </source>
</evidence>
<evidence type="ECO:0000256" key="5">
    <source>
        <dbReference type="ARBA" id="ARBA00023163"/>
    </source>
</evidence>
<evidence type="ECO:0000256" key="1">
    <source>
        <dbReference type="ARBA" id="ARBA00004123"/>
    </source>
</evidence>
<protein>
    <submittedName>
        <fullName evidence="11">Transcription factor MYB53-like</fullName>
    </submittedName>
</protein>